<reference evidence="4 5" key="1">
    <citation type="submission" date="2020-05" db="EMBL/GenBank/DDBJ databases">
        <authorList>
            <person name="Kim M.K."/>
        </authorList>
    </citation>
    <scope>NUCLEOTIDE SEQUENCE [LARGE SCALE GENOMIC DNA]</scope>
    <source>
        <strain evidence="4 5">BT25</strain>
    </source>
</reference>
<proteinExistence type="inferred from homology"/>
<dbReference type="InterPro" id="IPR001509">
    <property type="entry name" value="Epimerase_deHydtase"/>
</dbReference>
<keyword evidence="5" id="KW-1185">Reference proteome</keyword>
<name>A0A849VVB4_9HYPH</name>
<organism evidence="4 5">
    <name type="scientific">Phyllobacterium pellucidum</name>
    <dbReference type="NCBI Taxonomy" id="2740464"/>
    <lineage>
        <taxon>Bacteria</taxon>
        <taxon>Pseudomonadati</taxon>
        <taxon>Pseudomonadota</taxon>
        <taxon>Alphaproteobacteria</taxon>
        <taxon>Hyphomicrobiales</taxon>
        <taxon>Phyllobacteriaceae</taxon>
        <taxon>Phyllobacterium</taxon>
    </lineage>
</organism>
<evidence type="ECO:0000313" key="5">
    <source>
        <dbReference type="Proteomes" id="UP000550508"/>
    </source>
</evidence>
<dbReference type="Proteomes" id="UP000550508">
    <property type="component" value="Unassembled WGS sequence"/>
</dbReference>
<comment type="pathway">
    <text evidence="1">Bacterial outer membrane biogenesis; LPS O-antigen biosynthesis.</text>
</comment>
<dbReference type="Pfam" id="PF01370">
    <property type="entry name" value="Epimerase"/>
    <property type="match status" value="1"/>
</dbReference>
<dbReference type="PANTHER" id="PTHR43000">
    <property type="entry name" value="DTDP-D-GLUCOSE 4,6-DEHYDRATASE-RELATED"/>
    <property type="match status" value="1"/>
</dbReference>
<feature type="domain" description="NAD-dependent epimerase/dehydratase" evidence="3">
    <location>
        <begin position="7"/>
        <end position="229"/>
    </location>
</feature>
<evidence type="ECO:0000256" key="2">
    <source>
        <dbReference type="ARBA" id="ARBA00007637"/>
    </source>
</evidence>
<sequence length="319" mass="34614">MNNRDEILVTGAAGFVGRETVRHLLAKDWHVRGLVRSEVRKESAPHARLSLHKVGDISAISNWSLLVSGCRVVVHLAARAHKTGEFPDASQALFRRTNVDATIALARVALAAKVKRFVFVSSAGVMGDFSQRPFTEADLPQPASAYAMSKWQAEQALQDICRQGAMELVILRPVLVYGPGNPGNLERLMRLIKTGMPLPLASVDNRRSLLNVGHLAAIIAEAAQLPAAAGKTVLLADGNDVSTPELLRAFAEGMGVKARLFPMPSSLLLTMARLFGRSRDAERLLGSLQVDTKLKTELFGAFPRDATIRGLIETGRSER</sequence>
<dbReference type="RefSeq" id="WP_113279886.1">
    <property type="nucleotide sequence ID" value="NZ_JABUMX010000003.1"/>
</dbReference>
<gene>
    <name evidence="4" type="ORF">HQ945_16160</name>
</gene>
<comment type="similarity">
    <text evidence="2">Belongs to the NAD(P)-dependent epimerase/dehydratase family.</text>
</comment>
<protein>
    <submittedName>
        <fullName evidence="4">NAD-dependent epimerase/dehydratase family protein</fullName>
    </submittedName>
</protein>
<dbReference type="AlphaFoldDB" id="A0A849VVB4"/>
<accession>A0A849VVB4</accession>
<dbReference type="EMBL" id="JABUMX010000003">
    <property type="protein sequence ID" value="NTS32794.1"/>
    <property type="molecule type" value="Genomic_DNA"/>
</dbReference>
<evidence type="ECO:0000256" key="1">
    <source>
        <dbReference type="ARBA" id="ARBA00005125"/>
    </source>
</evidence>
<dbReference type="InterPro" id="IPR036291">
    <property type="entry name" value="NAD(P)-bd_dom_sf"/>
</dbReference>
<dbReference type="Gene3D" id="3.40.50.720">
    <property type="entry name" value="NAD(P)-binding Rossmann-like Domain"/>
    <property type="match status" value="1"/>
</dbReference>
<evidence type="ECO:0000259" key="3">
    <source>
        <dbReference type="Pfam" id="PF01370"/>
    </source>
</evidence>
<comment type="caution">
    <text evidence="4">The sequence shown here is derived from an EMBL/GenBank/DDBJ whole genome shotgun (WGS) entry which is preliminary data.</text>
</comment>
<evidence type="ECO:0000313" key="4">
    <source>
        <dbReference type="EMBL" id="NTS32794.1"/>
    </source>
</evidence>
<dbReference type="SUPFAM" id="SSF51735">
    <property type="entry name" value="NAD(P)-binding Rossmann-fold domains"/>
    <property type="match status" value="1"/>
</dbReference>